<proteinExistence type="predicted"/>
<protein>
    <recommendedName>
        <fullName evidence="1">UBC core domain-containing protein</fullName>
    </recommendedName>
</protein>
<dbReference type="InterPro" id="IPR016135">
    <property type="entry name" value="UBQ-conjugating_enzyme/RWD"/>
</dbReference>
<dbReference type="Pfam" id="PF00179">
    <property type="entry name" value="UQ_con"/>
    <property type="match status" value="1"/>
</dbReference>
<sequence length="273" mass="31275">MKQISHAPSTELALVTISVAPFRSPSFPRSPSPSRCPWKLPFFIATIWIPIFHFISFRLDLPRGPKSHWVADFGHYQKGKAGQRNREDNLTDPWMMSDYKVETINGKFFIFPCLLVFMKAGFGKSELSFMNKIFHPNVDELSGSVYLDVINQSWSPMFGNYECVLGTLEIKCKWKHGNEFLMRFMLKVIDVIAANTNDMGPLSLDFFRKNNLSASWKVIGEKTSITDKIYFTAVDSRQETPKVKVHVSSGGDHAQLVDPAKLARRIPRPWKWI</sequence>
<evidence type="ECO:0000313" key="3">
    <source>
        <dbReference type="Proteomes" id="UP000507222"/>
    </source>
</evidence>
<feature type="domain" description="UBC core" evidence="1">
    <location>
        <begin position="127"/>
        <end position="159"/>
    </location>
</feature>
<evidence type="ECO:0000313" key="2">
    <source>
        <dbReference type="EMBL" id="CAB4278306.1"/>
    </source>
</evidence>
<dbReference type="AlphaFoldDB" id="A0A6J5UP37"/>
<dbReference type="Proteomes" id="UP000507222">
    <property type="component" value="Unassembled WGS sequence"/>
</dbReference>
<dbReference type="EMBL" id="CAEKDK010000004">
    <property type="protein sequence ID" value="CAB4278306.1"/>
    <property type="molecule type" value="Genomic_DNA"/>
</dbReference>
<reference evidence="2 3" key="1">
    <citation type="submission" date="2020-05" db="EMBL/GenBank/DDBJ databases">
        <authorList>
            <person name="Campoy J."/>
            <person name="Schneeberger K."/>
            <person name="Spophaly S."/>
        </authorList>
    </citation>
    <scope>NUCLEOTIDE SEQUENCE [LARGE SCALE GENOMIC DNA]</scope>
    <source>
        <strain evidence="2">PruArmRojPasFocal</strain>
    </source>
</reference>
<gene>
    <name evidence="2" type="ORF">CURHAP_LOCUS28962</name>
</gene>
<organism evidence="2 3">
    <name type="scientific">Prunus armeniaca</name>
    <name type="common">Apricot</name>
    <name type="synonym">Armeniaca vulgaris</name>
    <dbReference type="NCBI Taxonomy" id="36596"/>
    <lineage>
        <taxon>Eukaryota</taxon>
        <taxon>Viridiplantae</taxon>
        <taxon>Streptophyta</taxon>
        <taxon>Embryophyta</taxon>
        <taxon>Tracheophyta</taxon>
        <taxon>Spermatophyta</taxon>
        <taxon>Magnoliopsida</taxon>
        <taxon>eudicotyledons</taxon>
        <taxon>Gunneridae</taxon>
        <taxon>Pentapetalae</taxon>
        <taxon>rosids</taxon>
        <taxon>fabids</taxon>
        <taxon>Rosales</taxon>
        <taxon>Rosaceae</taxon>
        <taxon>Amygdaloideae</taxon>
        <taxon>Amygdaleae</taxon>
        <taxon>Prunus</taxon>
    </lineage>
</organism>
<dbReference type="InterPro" id="IPR000608">
    <property type="entry name" value="UBC"/>
</dbReference>
<dbReference type="SUPFAM" id="SSF54495">
    <property type="entry name" value="UBC-like"/>
    <property type="match status" value="1"/>
</dbReference>
<accession>A0A6J5UP37</accession>
<name>A0A6J5UP37_PRUAR</name>
<evidence type="ECO:0000259" key="1">
    <source>
        <dbReference type="Pfam" id="PF00179"/>
    </source>
</evidence>
<dbReference type="Gene3D" id="3.10.110.10">
    <property type="entry name" value="Ubiquitin Conjugating Enzyme"/>
    <property type="match status" value="1"/>
</dbReference>